<reference evidence="4" key="1">
    <citation type="submission" date="2022-01" db="EMBL/GenBank/DDBJ databases">
        <authorList>
            <person name="King R."/>
        </authorList>
    </citation>
    <scope>NUCLEOTIDE SEQUENCE</scope>
</reference>
<keyword evidence="5" id="KW-1185">Reference proteome</keyword>
<name>A0A9P0HP58_NEZVI</name>
<dbReference type="PANTHER" id="PTHR44436">
    <property type="entry name" value="F-BOX/WD REPEAT-CONTAINING PROTEIN 2"/>
    <property type="match status" value="1"/>
</dbReference>
<protein>
    <recommendedName>
        <fullName evidence="3">F-box domain-containing protein</fullName>
    </recommendedName>
</protein>
<accession>A0A9P0HP58</accession>
<gene>
    <name evidence="4" type="ORF">NEZAVI_LOCUS13691</name>
</gene>
<evidence type="ECO:0000256" key="2">
    <source>
        <dbReference type="ARBA" id="ARBA00022737"/>
    </source>
</evidence>
<sequence>MEVLPTELLESIFVYLDGYDLNRCTLVCKRWYTVIANDRLWKSVCLRNDIKKEHDPVLSEDSAEESLKWKKFYQLYIQRCNNWKKERFTKHKKGGESWFFQGWASYQGICLLPTYTENTVDVFRVTRKSFDLDQRIHLPIPGLEPTFLLTNIETISAAKSNITILYKRVDNIYKLDQVFACKNGTVVRFTGDSEDHNDLLSFISTIYRRCGMVRVIEFKQNILWICDYNSGRLFVINGKDDKWFAIDSVTFFKTGYDYVCFWTNKSLSICNLYGDIIFTLSDTGIDLMSFNDNYLAIKFNERNHVETWNVKTKESLTTIEVALDTSLVVHKKFLVLLQLQHFSLSCHNIQSGEICWKVSYRLPGPPRAPLFPCQLSVILNKFLLIFPSHRYGQQAAKFSVVNIKSGEIYYTSKFSGIVVEVSDRLLVTLSSGKDSYECGNHMFIRSYI</sequence>
<dbReference type="Proteomes" id="UP001152798">
    <property type="component" value="Chromosome 6"/>
</dbReference>
<dbReference type="EMBL" id="OV725082">
    <property type="protein sequence ID" value="CAH1405485.1"/>
    <property type="molecule type" value="Genomic_DNA"/>
</dbReference>
<dbReference type="AlphaFoldDB" id="A0A9P0HP58"/>
<evidence type="ECO:0000256" key="1">
    <source>
        <dbReference type="ARBA" id="ARBA00022574"/>
    </source>
</evidence>
<evidence type="ECO:0000259" key="3">
    <source>
        <dbReference type="PROSITE" id="PS50181"/>
    </source>
</evidence>
<dbReference type="InterPro" id="IPR036047">
    <property type="entry name" value="F-box-like_dom_sf"/>
</dbReference>
<dbReference type="InterPro" id="IPR042627">
    <property type="entry name" value="FBXW2"/>
</dbReference>
<dbReference type="SMART" id="SM00256">
    <property type="entry name" value="FBOX"/>
    <property type="match status" value="1"/>
</dbReference>
<dbReference type="PROSITE" id="PS50181">
    <property type="entry name" value="FBOX"/>
    <property type="match status" value="1"/>
</dbReference>
<feature type="domain" description="F-box" evidence="3">
    <location>
        <begin position="1"/>
        <end position="44"/>
    </location>
</feature>
<dbReference type="OrthoDB" id="435188at2759"/>
<keyword evidence="1" id="KW-0853">WD repeat</keyword>
<evidence type="ECO:0000313" key="4">
    <source>
        <dbReference type="EMBL" id="CAH1405485.1"/>
    </source>
</evidence>
<proteinExistence type="predicted"/>
<dbReference type="SUPFAM" id="SSF81383">
    <property type="entry name" value="F-box domain"/>
    <property type="match status" value="1"/>
</dbReference>
<dbReference type="SUPFAM" id="SSF63825">
    <property type="entry name" value="YWTD domain"/>
    <property type="match status" value="1"/>
</dbReference>
<dbReference type="Gene3D" id="1.20.1280.50">
    <property type="match status" value="1"/>
</dbReference>
<dbReference type="InterPro" id="IPR001810">
    <property type="entry name" value="F-box_dom"/>
</dbReference>
<keyword evidence="2" id="KW-0677">Repeat</keyword>
<organism evidence="4 5">
    <name type="scientific">Nezara viridula</name>
    <name type="common">Southern green stink bug</name>
    <name type="synonym">Cimex viridulus</name>
    <dbReference type="NCBI Taxonomy" id="85310"/>
    <lineage>
        <taxon>Eukaryota</taxon>
        <taxon>Metazoa</taxon>
        <taxon>Ecdysozoa</taxon>
        <taxon>Arthropoda</taxon>
        <taxon>Hexapoda</taxon>
        <taxon>Insecta</taxon>
        <taxon>Pterygota</taxon>
        <taxon>Neoptera</taxon>
        <taxon>Paraneoptera</taxon>
        <taxon>Hemiptera</taxon>
        <taxon>Heteroptera</taxon>
        <taxon>Panheteroptera</taxon>
        <taxon>Pentatomomorpha</taxon>
        <taxon>Pentatomoidea</taxon>
        <taxon>Pentatomidae</taxon>
        <taxon>Pentatominae</taxon>
        <taxon>Nezara</taxon>
    </lineage>
</organism>
<dbReference type="Pfam" id="PF12937">
    <property type="entry name" value="F-box-like"/>
    <property type="match status" value="1"/>
</dbReference>
<dbReference type="PANTHER" id="PTHR44436:SF1">
    <property type="entry name" value="F-BOX_WD REPEAT-CONTAINING PROTEIN 2"/>
    <property type="match status" value="1"/>
</dbReference>
<evidence type="ECO:0000313" key="5">
    <source>
        <dbReference type="Proteomes" id="UP001152798"/>
    </source>
</evidence>